<reference evidence="1 2" key="1">
    <citation type="submission" date="2024-05" db="EMBL/GenBank/DDBJ databases">
        <title>Genome Sequence and Characterization of the New Strain Purple Sulfur Bacterium of Genus Thioalkalicoccus.</title>
        <authorList>
            <person name="Bryantseva I.A."/>
            <person name="Kyndt J.A."/>
            <person name="Imhoff J.F."/>
        </authorList>
    </citation>
    <scope>NUCLEOTIDE SEQUENCE [LARGE SCALE GENOMIC DNA]</scope>
    <source>
        <strain evidence="1 2">Um2</strain>
    </source>
</reference>
<evidence type="ECO:0000313" key="2">
    <source>
        <dbReference type="Proteomes" id="UP001564408"/>
    </source>
</evidence>
<comment type="caution">
    <text evidence="1">The sequence shown here is derived from an EMBL/GenBank/DDBJ whole genome shotgun (WGS) entry which is preliminary data.</text>
</comment>
<dbReference type="Proteomes" id="UP001564408">
    <property type="component" value="Unassembled WGS sequence"/>
</dbReference>
<keyword evidence="2" id="KW-1185">Reference proteome</keyword>
<feature type="non-terminal residue" evidence="1">
    <location>
        <position position="1"/>
    </location>
</feature>
<name>A0ABV4BAB5_9GAMM</name>
<proteinExistence type="predicted"/>
<accession>A0ABV4BAB5</accession>
<evidence type="ECO:0008006" key="3">
    <source>
        <dbReference type="Google" id="ProtNLM"/>
    </source>
</evidence>
<gene>
    <name evidence="1" type="ORF">ABC977_03005</name>
</gene>
<sequence length="60" mass="7182">DKLDRRYEAFTAIAAAWILLAYCRHHLAQDAEGWLSSWSWSTIRFRMNWRGYEKFAMVGK</sequence>
<evidence type="ECO:0000313" key="1">
    <source>
        <dbReference type="EMBL" id="MEY6431372.1"/>
    </source>
</evidence>
<organism evidence="1 2">
    <name type="scientific">Thioalkalicoccus limnaeus</name>
    <dbReference type="NCBI Taxonomy" id="120681"/>
    <lineage>
        <taxon>Bacteria</taxon>
        <taxon>Pseudomonadati</taxon>
        <taxon>Pseudomonadota</taxon>
        <taxon>Gammaproteobacteria</taxon>
        <taxon>Chromatiales</taxon>
        <taxon>Chromatiaceae</taxon>
        <taxon>Thioalkalicoccus</taxon>
    </lineage>
</organism>
<dbReference type="EMBL" id="JBDKXB010000003">
    <property type="protein sequence ID" value="MEY6431372.1"/>
    <property type="molecule type" value="Genomic_DNA"/>
</dbReference>
<protein>
    <recommendedName>
        <fullName evidence="3">IS701 family transposase</fullName>
    </recommendedName>
</protein>
<dbReference type="RefSeq" id="WP_369665759.1">
    <property type="nucleotide sequence ID" value="NZ_JBDKXB010000003.1"/>
</dbReference>